<dbReference type="Gene3D" id="2.30.31.20">
    <property type="entry name" value="Sporulation-specific cell division protein SsgB"/>
    <property type="match status" value="1"/>
</dbReference>
<proteinExistence type="inferred from homology"/>
<keyword evidence="3" id="KW-0132">Cell division</keyword>
<reference evidence="7" key="1">
    <citation type="submission" date="2024-06" db="EMBL/GenBank/DDBJ databases">
        <title>Streptomyces sp. strain HUAS MG91 genome sequences.</title>
        <authorList>
            <person name="Mo P."/>
        </authorList>
    </citation>
    <scope>NUCLEOTIDE SEQUENCE</scope>
    <source>
        <strain evidence="7">HUAS MG91</strain>
    </source>
</reference>
<evidence type="ECO:0000256" key="2">
    <source>
        <dbReference type="ARBA" id="ARBA00009323"/>
    </source>
</evidence>
<evidence type="ECO:0000256" key="1">
    <source>
        <dbReference type="ARBA" id="ARBA00004431"/>
    </source>
</evidence>
<organism evidence="7">
    <name type="scientific">Streptomyces tabacisoli</name>
    <dbReference type="NCBI Taxonomy" id="3156398"/>
    <lineage>
        <taxon>Bacteria</taxon>
        <taxon>Bacillati</taxon>
        <taxon>Actinomycetota</taxon>
        <taxon>Actinomycetes</taxon>
        <taxon>Kitasatosporales</taxon>
        <taxon>Streptomycetaceae</taxon>
        <taxon>Streptomyces</taxon>
    </lineage>
</organism>
<dbReference type="GO" id="GO:0030435">
    <property type="term" value="P:sporulation resulting in formation of a cellular spore"/>
    <property type="evidence" value="ECO:0007669"/>
    <property type="project" value="UniProtKB-KW"/>
</dbReference>
<evidence type="ECO:0000256" key="6">
    <source>
        <dbReference type="ARBA" id="ARBA00023306"/>
    </source>
</evidence>
<dbReference type="GO" id="GO:0000917">
    <property type="term" value="P:division septum assembly"/>
    <property type="evidence" value="ECO:0007669"/>
    <property type="project" value="UniProtKB-KW"/>
</dbReference>
<keyword evidence="4" id="KW-0749">Sporulation</keyword>
<dbReference type="InterPro" id="IPR038658">
    <property type="entry name" value="SsgB_sf"/>
</dbReference>
<keyword evidence="6" id="KW-0131">Cell cycle</keyword>
<evidence type="ECO:0000256" key="5">
    <source>
        <dbReference type="ARBA" id="ARBA00023210"/>
    </source>
</evidence>
<dbReference type="KEGG" id="stac:ABII15_37220"/>
<dbReference type="Pfam" id="PF04686">
    <property type="entry name" value="SsgA"/>
    <property type="match status" value="1"/>
</dbReference>
<sequence>MPTTLPVTLDQPTRARLVSAGPAAPERPLTVGLRYASADPLAISLVFPAEATLTGTEVIWAFARSLLDEGLRTPAGAGDVHVWPSGRSRTVVELHAPGCLAVVQFGTSALRRFLRRTYALVAPGDEDLTEQVHRVLRALFGSDGGRAVT</sequence>
<protein>
    <submittedName>
        <fullName evidence="7">SsgA family sporulation/cell division regulator</fullName>
    </submittedName>
</protein>
<gene>
    <name evidence="7" type="ORF">ABII15_37220</name>
</gene>
<evidence type="ECO:0000313" key="7">
    <source>
        <dbReference type="EMBL" id="XCJ75271.1"/>
    </source>
</evidence>
<keyword evidence="5" id="KW-0717">Septation</keyword>
<dbReference type="RefSeq" id="WP_353946706.1">
    <property type="nucleotide sequence ID" value="NZ_CP159534.1"/>
</dbReference>
<name>A0AAU8J4X5_9ACTN</name>
<dbReference type="GO" id="GO:0030428">
    <property type="term" value="C:cell septum"/>
    <property type="evidence" value="ECO:0007669"/>
    <property type="project" value="UniProtKB-SubCell"/>
</dbReference>
<dbReference type="AlphaFoldDB" id="A0AAU8J4X5"/>
<dbReference type="EMBL" id="CP159534">
    <property type="protein sequence ID" value="XCJ75271.1"/>
    <property type="molecule type" value="Genomic_DNA"/>
</dbReference>
<dbReference type="InterPro" id="IPR006776">
    <property type="entry name" value="SsgB"/>
</dbReference>
<comment type="similarity">
    <text evidence="2">Belongs to the SsgA family.</text>
</comment>
<comment type="subcellular location">
    <subcellularLocation>
        <location evidence="1">Cell septum</location>
    </subcellularLocation>
</comment>
<evidence type="ECO:0000256" key="4">
    <source>
        <dbReference type="ARBA" id="ARBA00022969"/>
    </source>
</evidence>
<evidence type="ECO:0000256" key="3">
    <source>
        <dbReference type="ARBA" id="ARBA00022618"/>
    </source>
</evidence>
<accession>A0AAU8J4X5</accession>